<proteinExistence type="predicted"/>
<name>A0AAU9NCV2_9ASTR</name>
<comment type="caution">
    <text evidence="1">The sequence shown here is derived from an EMBL/GenBank/DDBJ whole genome shotgun (WGS) entry which is preliminary data.</text>
</comment>
<keyword evidence="2" id="KW-1185">Reference proteome</keyword>
<evidence type="ECO:0000313" key="2">
    <source>
        <dbReference type="Proteomes" id="UP001157418"/>
    </source>
</evidence>
<reference evidence="1 2" key="1">
    <citation type="submission" date="2022-01" db="EMBL/GenBank/DDBJ databases">
        <authorList>
            <person name="Xiong W."/>
            <person name="Schranz E."/>
        </authorList>
    </citation>
    <scope>NUCLEOTIDE SEQUENCE [LARGE SCALE GENOMIC DNA]</scope>
</reference>
<gene>
    <name evidence="1" type="ORF">LVIROSA_LOCUS20493</name>
</gene>
<sequence>MAMLTGGWMTWAGFECLGYSTQLVSSGNLREGVVCSLETAMSRKSAFGLSLLGLAATLRESLVLPVVSGLSAMGGMLIVCRSSELVVASLEVSLKQW</sequence>
<protein>
    <submittedName>
        <fullName evidence="1">Uncharacterized protein</fullName>
    </submittedName>
</protein>
<organism evidence="1 2">
    <name type="scientific">Lactuca virosa</name>
    <dbReference type="NCBI Taxonomy" id="75947"/>
    <lineage>
        <taxon>Eukaryota</taxon>
        <taxon>Viridiplantae</taxon>
        <taxon>Streptophyta</taxon>
        <taxon>Embryophyta</taxon>
        <taxon>Tracheophyta</taxon>
        <taxon>Spermatophyta</taxon>
        <taxon>Magnoliopsida</taxon>
        <taxon>eudicotyledons</taxon>
        <taxon>Gunneridae</taxon>
        <taxon>Pentapetalae</taxon>
        <taxon>asterids</taxon>
        <taxon>campanulids</taxon>
        <taxon>Asterales</taxon>
        <taxon>Asteraceae</taxon>
        <taxon>Cichorioideae</taxon>
        <taxon>Cichorieae</taxon>
        <taxon>Lactucinae</taxon>
        <taxon>Lactuca</taxon>
    </lineage>
</organism>
<dbReference type="Proteomes" id="UP001157418">
    <property type="component" value="Unassembled WGS sequence"/>
</dbReference>
<dbReference type="EMBL" id="CAKMRJ010003334">
    <property type="protein sequence ID" value="CAH1433935.1"/>
    <property type="molecule type" value="Genomic_DNA"/>
</dbReference>
<dbReference type="AlphaFoldDB" id="A0AAU9NCV2"/>
<evidence type="ECO:0000313" key="1">
    <source>
        <dbReference type="EMBL" id="CAH1433935.1"/>
    </source>
</evidence>
<accession>A0AAU9NCV2</accession>